<gene>
    <name evidence="2" type="ORF">BST47_22865</name>
</gene>
<feature type="signal peptide" evidence="1">
    <location>
        <begin position="1"/>
        <end position="26"/>
    </location>
</feature>
<sequence length="139" mass="14055">MKRQSAAVLGVVAAVMGGGIAPTASAQPGAYNPVAQYLRTAGNVRCVVTAEAAACENPAGFAGAPVGSRVASVDPAGKVTWAEGGIGPTSGQEVTMVNGQPYRFHGWALLLTIEGTRLTNIKSVHGMNVSVDGTTVTPY</sequence>
<feature type="chain" id="PRO_5012823368" evidence="1">
    <location>
        <begin position="27"/>
        <end position="139"/>
    </location>
</feature>
<evidence type="ECO:0000313" key="3">
    <source>
        <dbReference type="Proteomes" id="UP000192411"/>
    </source>
</evidence>
<keyword evidence="3" id="KW-1185">Reference proteome</keyword>
<proteinExistence type="predicted"/>
<dbReference type="Proteomes" id="UP000192411">
    <property type="component" value="Unassembled WGS sequence"/>
</dbReference>
<keyword evidence="1" id="KW-0732">Signal</keyword>
<evidence type="ECO:0000256" key="1">
    <source>
        <dbReference type="SAM" id="SignalP"/>
    </source>
</evidence>
<comment type="caution">
    <text evidence="2">The sequence shown here is derived from an EMBL/GenBank/DDBJ whole genome shotgun (WGS) entry which is preliminary data.</text>
</comment>
<protein>
    <submittedName>
        <fullName evidence="2">Uncharacterized protein</fullName>
    </submittedName>
</protein>
<name>A0A1X0JJ37_9MYCO</name>
<dbReference type="EMBL" id="MVIM01000015">
    <property type="protein sequence ID" value="ORB62496.1"/>
    <property type="molecule type" value="Genomic_DNA"/>
</dbReference>
<reference evidence="2 3" key="1">
    <citation type="submission" date="2017-02" db="EMBL/GenBank/DDBJ databases">
        <title>The new phylogeny of genus Mycobacterium.</title>
        <authorList>
            <person name="Tortoli E."/>
            <person name="Trovato A."/>
            <person name="Cirillo D.M."/>
        </authorList>
    </citation>
    <scope>NUCLEOTIDE SEQUENCE [LARGE SCALE GENOMIC DNA]</scope>
    <source>
        <strain evidence="2 3">DSM 44338</strain>
    </source>
</reference>
<dbReference type="AlphaFoldDB" id="A0A1X0JJ37"/>
<accession>A0A1X0JJ37</accession>
<dbReference type="OrthoDB" id="4774507at2"/>
<dbReference type="RefSeq" id="WP_083127954.1">
    <property type="nucleotide sequence ID" value="NZ_MVIM01000015.1"/>
</dbReference>
<organism evidence="2 3">
    <name type="scientific">Mycolicibacterium tusciae</name>
    <dbReference type="NCBI Taxonomy" id="75922"/>
    <lineage>
        <taxon>Bacteria</taxon>
        <taxon>Bacillati</taxon>
        <taxon>Actinomycetota</taxon>
        <taxon>Actinomycetes</taxon>
        <taxon>Mycobacteriales</taxon>
        <taxon>Mycobacteriaceae</taxon>
        <taxon>Mycolicibacterium</taxon>
    </lineage>
</organism>
<evidence type="ECO:0000313" key="2">
    <source>
        <dbReference type="EMBL" id="ORB62496.1"/>
    </source>
</evidence>